<evidence type="ECO:0000256" key="2">
    <source>
        <dbReference type="ARBA" id="ARBA00023043"/>
    </source>
</evidence>
<evidence type="ECO:0000256" key="3">
    <source>
        <dbReference type="PROSITE-ProRule" id="PRU00023"/>
    </source>
</evidence>
<dbReference type="Proteomes" id="UP000085678">
    <property type="component" value="Unplaced"/>
</dbReference>
<dbReference type="OrthoDB" id="6069906at2759"/>
<dbReference type="Pfam" id="PF00023">
    <property type="entry name" value="Ank"/>
    <property type="match status" value="1"/>
</dbReference>
<keyword evidence="2 3" id="KW-0040">ANK repeat</keyword>
<dbReference type="KEGG" id="lak:106157756"/>
<reference evidence="5" key="1">
    <citation type="submission" date="2025-08" db="UniProtKB">
        <authorList>
            <consortium name="RefSeq"/>
        </authorList>
    </citation>
    <scope>IDENTIFICATION</scope>
    <source>
        <tissue evidence="5">Gonads</tissue>
    </source>
</reference>
<keyword evidence="4" id="KW-1185">Reference proteome</keyword>
<dbReference type="PANTHER" id="PTHR24201">
    <property type="entry name" value="ANK_REP_REGION DOMAIN-CONTAINING PROTEIN"/>
    <property type="match status" value="1"/>
</dbReference>
<name>A0A1S3HSE2_LINAN</name>
<dbReference type="PRINTS" id="PR01415">
    <property type="entry name" value="ANKYRIN"/>
</dbReference>
<dbReference type="InParanoid" id="A0A1S3HSE2"/>
<dbReference type="InterPro" id="IPR036770">
    <property type="entry name" value="Ankyrin_rpt-contain_sf"/>
</dbReference>
<dbReference type="PROSITE" id="PS50088">
    <property type="entry name" value="ANK_REPEAT"/>
    <property type="match status" value="2"/>
</dbReference>
<feature type="repeat" description="ANK" evidence="3">
    <location>
        <begin position="68"/>
        <end position="100"/>
    </location>
</feature>
<evidence type="ECO:0000313" key="5">
    <source>
        <dbReference type="RefSeq" id="XP_013388955.1"/>
    </source>
</evidence>
<feature type="repeat" description="ANK" evidence="3">
    <location>
        <begin position="35"/>
        <end position="67"/>
    </location>
</feature>
<evidence type="ECO:0000256" key="1">
    <source>
        <dbReference type="ARBA" id="ARBA00022737"/>
    </source>
</evidence>
<accession>A0A1S3HSE2</accession>
<dbReference type="Pfam" id="PF12796">
    <property type="entry name" value="Ank_2"/>
    <property type="match status" value="1"/>
</dbReference>
<dbReference type="SUPFAM" id="SSF48403">
    <property type="entry name" value="Ankyrin repeat"/>
    <property type="match status" value="1"/>
</dbReference>
<keyword evidence="1" id="KW-0677">Repeat</keyword>
<dbReference type="RefSeq" id="XP_013388955.1">
    <property type="nucleotide sequence ID" value="XM_013533501.1"/>
</dbReference>
<dbReference type="PANTHER" id="PTHR24201:SF15">
    <property type="entry name" value="ANKYRIN REPEAT DOMAIN-CONTAINING PROTEIN 66"/>
    <property type="match status" value="1"/>
</dbReference>
<dbReference type="GeneID" id="106157756"/>
<gene>
    <name evidence="5" type="primary">LOC106157756</name>
</gene>
<dbReference type="STRING" id="7574.A0A1S3HSE2"/>
<dbReference type="SMART" id="SM00248">
    <property type="entry name" value="ANK"/>
    <property type="match status" value="4"/>
</dbReference>
<dbReference type="Gene3D" id="1.25.40.20">
    <property type="entry name" value="Ankyrin repeat-containing domain"/>
    <property type="match status" value="2"/>
</dbReference>
<dbReference type="InterPro" id="IPR002110">
    <property type="entry name" value="Ankyrin_rpt"/>
</dbReference>
<sequence>MADSRLLWAVWGGAIRSLQELLTAGECNINVQDWIGQTLLHWAARIGHIQFVQLLLQNGADTSIQDKDGCTPLHGAAWYDHTQCVQLLLQHGADTNIQSKNGWTPLHVAAEMGGHHFTALPSAATHNVSSFSSNTGRMPVYSIR</sequence>
<dbReference type="PROSITE" id="PS50297">
    <property type="entry name" value="ANK_REP_REGION"/>
    <property type="match status" value="2"/>
</dbReference>
<dbReference type="InterPro" id="IPR050776">
    <property type="entry name" value="Ank_Repeat/CDKN_Inhibitor"/>
</dbReference>
<dbReference type="AlphaFoldDB" id="A0A1S3HSE2"/>
<proteinExistence type="predicted"/>
<evidence type="ECO:0000313" key="4">
    <source>
        <dbReference type="Proteomes" id="UP000085678"/>
    </source>
</evidence>
<protein>
    <submittedName>
        <fullName evidence="5">Ankyrin repeat domain-containing protein 65-like</fullName>
    </submittedName>
</protein>
<organism evidence="4 5">
    <name type="scientific">Lingula anatina</name>
    <name type="common">Brachiopod</name>
    <name type="synonym">Lingula unguis</name>
    <dbReference type="NCBI Taxonomy" id="7574"/>
    <lineage>
        <taxon>Eukaryota</taxon>
        <taxon>Metazoa</taxon>
        <taxon>Spiralia</taxon>
        <taxon>Lophotrochozoa</taxon>
        <taxon>Brachiopoda</taxon>
        <taxon>Linguliformea</taxon>
        <taxon>Lingulata</taxon>
        <taxon>Lingulida</taxon>
        <taxon>Linguloidea</taxon>
        <taxon>Lingulidae</taxon>
        <taxon>Lingula</taxon>
    </lineage>
</organism>